<protein>
    <submittedName>
        <fullName evidence="4">Bifunctional hemolysin/adenylate cyclase</fullName>
    </submittedName>
</protein>
<dbReference type="InterPro" id="IPR011049">
    <property type="entry name" value="Serralysin-like_metalloprot_C"/>
</dbReference>
<evidence type="ECO:0000313" key="4">
    <source>
        <dbReference type="EMBL" id="SPF81808.1"/>
    </source>
</evidence>
<feature type="compositionally biased region" description="Acidic residues" evidence="3">
    <location>
        <begin position="868"/>
        <end position="882"/>
    </location>
</feature>
<evidence type="ECO:0000256" key="1">
    <source>
        <dbReference type="ARBA" id="ARBA00004613"/>
    </source>
</evidence>
<keyword evidence="5" id="KW-1185">Reference proteome</keyword>
<dbReference type="SUPFAM" id="SSF51120">
    <property type="entry name" value="beta-Roll"/>
    <property type="match status" value="6"/>
</dbReference>
<dbReference type="InterPro" id="IPR001343">
    <property type="entry name" value="Hemolysn_Ca-bd"/>
</dbReference>
<organism evidence="4 5">
    <name type="scientific">Pseudoprimorskyibacter insulae</name>
    <dbReference type="NCBI Taxonomy" id="1695997"/>
    <lineage>
        <taxon>Bacteria</taxon>
        <taxon>Pseudomonadati</taxon>
        <taxon>Pseudomonadota</taxon>
        <taxon>Alphaproteobacteria</taxon>
        <taxon>Rhodobacterales</taxon>
        <taxon>Paracoccaceae</taxon>
        <taxon>Pseudoprimorskyibacter</taxon>
    </lineage>
</organism>
<sequence length="1397" mass="142463">MATYDFNAFYFATDDLTGEIDTFNAATVTLVVAPKTTSFTYAYDTAQQSGTPTTIEVDPTNIYGLLFDDQIIDPADREAHVLKVTWGSASSPNVSYVLTVDITTGAGGQYAVVLGGAPISVSSVSSMVAFNNSIISAVDVPATSSFAAGKAISFSALPDGYTVGDDDEIFGTNDDNHFQGGNGDDSFHASTGNDTIDGGNDSDTVFYEGLSTGVSINLSNTTSNGVTRGTAQKGATGGTDTLIEIENVHGSHHDDLIMLDYSGYTFDRGGNDTVIGGAGDNRFNAGSGNDSYAGGSGTDEISYRDDGYDSAGAAAGGITVTMTGQNAGTIVDAWVGNDTISSIERVLGSALADTMTGGAGNDFFWGDDGDDVLSGGTGQDTLLGGNGNDSLNPGNSDNFNVIVAGAGDDTVDFTGITAQYFNPALYHYDLPQGINAAVDGAANTASIDKNGAGITTIVNVRAALQGDGLTLNGTSYDDLFNIDLTSGDWVGVEGERGNDTINIGAGNGTVRIDYMDSSATSGVLANLTSGIVANDGLGYIDQINIDVGARLVEIRGTDLDDSIMGSAGSDRFITEQGDDTIDGSDGWDTVRYNRSGVGAVTVDLGAGTATGTWDGVVFFDTLRNIEAVSGSRDDDDLLIGDDNDNYLAGEGGNDTLIGNGGDDSFEDLDGDNSISGGSGEDYATIGRGNSTVDGGADYDTVEIVDDTSEALVINFTDGVNGDQPRIIGRSDHSASATVYYAATLNNIERIAVDFEGDLLVLGDDNDNTIDLLADMSTLTFHGGGGTDQLQMHRLTMEGDTTSGVTLDEFLTSGMGLEYDSSTGDLRMTNAEGSTVALLSGVEEIRFADQTMTIAQVVSAAGGGGPTNADDDLTGTDDNDTIDAQDGNDTVTGLDGDDKLIGGNGNDSLSGGDGNDTLQGGAGDDTLDASGGSASTNYFGDYVMPGTGSNTIIGHELLFETDGIDIGYQDVTGSGGLTITVGENGTGTTTSAVAGVVNDTFTYAHRFDGSPDGDTFNGSDNSQWEGWGGGAGNDTINGGGGYDELLYHQDASNGGTGAIAINFDTGTAIDPFGNVDIFTGIEAVRGTALADSMVGSAALSFLSYRGLDGNDTITGSSAWDRIDYSVDGGYGGTAGIIADLTAGTVQDGFGATDTVSQIDGVRGTDANDKIIGAGLAEFLSGRDGDDTLNGNAGNDTLNGGDGADTLIGGDGDDFIFGGDSAADLRDIVYGGNGNDSIDGGYGNDELRGDAGDDSIEGGYGVDTVIGGDGNDVLTGSAWSDLIFGGNGNDFINGGFGFDRVNGGAGADKFFHTGNAGHGSDWIQDYDAAQGDVLFYGAAATKSDFLVQRATTASAGADTVQEVFITHKTTGVLLWALVDGDAQTSLNVQAAGQVFDLLA</sequence>
<dbReference type="PANTHER" id="PTHR38340">
    <property type="entry name" value="S-LAYER PROTEIN"/>
    <property type="match status" value="1"/>
</dbReference>
<dbReference type="EMBL" id="OMOJ01000014">
    <property type="protein sequence ID" value="SPF81808.1"/>
    <property type="molecule type" value="Genomic_DNA"/>
</dbReference>
<comment type="subcellular location">
    <subcellularLocation>
        <location evidence="1">Secreted</location>
    </subcellularLocation>
</comment>
<evidence type="ECO:0000256" key="3">
    <source>
        <dbReference type="SAM" id="MobiDB-lite"/>
    </source>
</evidence>
<dbReference type="GO" id="GO:0005509">
    <property type="term" value="F:calcium ion binding"/>
    <property type="evidence" value="ECO:0007669"/>
    <property type="project" value="InterPro"/>
</dbReference>
<feature type="region of interest" description="Disordered" evidence="3">
    <location>
        <begin position="859"/>
        <end position="928"/>
    </location>
</feature>
<evidence type="ECO:0000313" key="5">
    <source>
        <dbReference type="Proteomes" id="UP000244904"/>
    </source>
</evidence>
<dbReference type="InterPro" id="IPR018511">
    <property type="entry name" value="Hemolysin-typ_Ca-bd_CS"/>
</dbReference>
<dbReference type="Proteomes" id="UP000244904">
    <property type="component" value="Unassembled WGS sequence"/>
</dbReference>
<reference evidence="5" key="1">
    <citation type="submission" date="2018-03" db="EMBL/GenBank/DDBJ databases">
        <authorList>
            <person name="Rodrigo-Torres L."/>
            <person name="Arahal R. D."/>
            <person name="Lucena T."/>
        </authorList>
    </citation>
    <scope>NUCLEOTIDE SEQUENCE [LARGE SCALE GENOMIC DNA]</scope>
    <source>
        <strain evidence="5">CECT 8871</strain>
    </source>
</reference>
<accession>A0A2R8B0J4</accession>
<dbReference type="PRINTS" id="PR00313">
    <property type="entry name" value="CABNDNGRPT"/>
</dbReference>
<dbReference type="PANTHER" id="PTHR38340:SF1">
    <property type="entry name" value="S-LAYER PROTEIN"/>
    <property type="match status" value="1"/>
</dbReference>
<dbReference type="GO" id="GO:0005576">
    <property type="term" value="C:extracellular region"/>
    <property type="evidence" value="ECO:0007669"/>
    <property type="project" value="UniProtKB-SubCell"/>
</dbReference>
<dbReference type="Pfam" id="PF00353">
    <property type="entry name" value="HemolysinCabind"/>
    <property type="match status" value="13"/>
</dbReference>
<keyword evidence="2" id="KW-0964">Secreted</keyword>
<dbReference type="InterPro" id="IPR050557">
    <property type="entry name" value="RTX_toxin/Mannuronan_C5-epim"/>
</dbReference>
<gene>
    <name evidence="4" type="primary">cya_18</name>
    <name evidence="4" type="ORF">PRI8871_03633</name>
</gene>
<dbReference type="Gene3D" id="2.150.10.10">
    <property type="entry name" value="Serralysin-like metalloprotease, C-terminal"/>
    <property type="match status" value="7"/>
</dbReference>
<name>A0A2R8B0J4_9RHOB</name>
<evidence type="ECO:0000256" key="2">
    <source>
        <dbReference type="ARBA" id="ARBA00022525"/>
    </source>
</evidence>
<dbReference type="RefSeq" id="WP_108887586.1">
    <property type="nucleotide sequence ID" value="NZ_OMOJ01000014.1"/>
</dbReference>
<dbReference type="PROSITE" id="PS00330">
    <property type="entry name" value="HEMOLYSIN_CALCIUM"/>
    <property type="match status" value="6"/>
</dbReference>
<proteinExistence type="predicted"/>
<dbReference type="OrthoDB" id="7355596at2"/>